<keyword evidence="2" id="KW-1133">Transmembrane helix</keyword>
<dbReference type="Pfam" id="PF10318">
    <property type="entry name" value="7TM_GPCR_Srh"/>
    <property type="match status" value="1"/>
</dbReference>
<comment type="caution">
    <text evidence="3">The sequence shown here is derived from an EMBL/GenBank/DDBJ whole genome shotgun (WGS) entry which is preliminary data.</text>
</comment>
<evidence type="ECO:0000256" key="1">
    <source>
        <dbReference type="SAM" id="MobiDB-lite"/>
    </source>
</evidence>
<reference evidence="3" key="1">
    <citation type="submission" date="2022-11" db="EMBL/GenBank/DDBJ databases">
        <authorList>
            <person name="Kikuchi T."/>
        </authorList>
    </citation>
    <scope>NUCLEOTIDE SEQUENCE</scope>
    <source>
        <strain evidence="3">PS1010</strain>
    </source>
</reference>
<feature type="region of interest" description="Disordered" evidence="1">
    <location>
        <begin position="85"/>
        <end position="104"/>
    </location>
</feature>
<feature type="transmembrane region" description="Helical" evidence="2">
    <location>
        <begin position="450"/>
        <end position="473"/>
    </location>
</feature>
<dbReference type="EMBL" id="CANHGI010000005">
    <property type="protein sequence ID" value="CAI5453248.1"/>
    <property type="molecule type" value="Genomic_DNA"/>
</dbReference>
<keyword evidence="2" id="KW-0472">Membrane</keyword>
<sequence>MPLHHHHHHNHRHNLSLKKIRKIFDRFSSHGHKLSLVEARLALLEIGHQVHHLQYIHHNSHLPHHPHHHEHGYVDFPGFLQFVAPSAGHNHSHNGHHHSSHQPQEVVHHHYHHHLSRSRTLRAQALQAQARAAHPALRKMRNITRSIIKNMPSAQLHLQARRAAQAQARLQALALRQAQAQAPAHRHHLLKMRNITRNTTRSMPRDLLALHRAVARAHLPRAHHQARAALAQALHLLHLKKRSITRSTTRSMERNMPRNITRRLHRVARARRVPQAHPAHISSVMAMSMVRLYQTRHSMVATIKYKMTRKLTLFIYYSYMYIFGIFIMMIYFFDETPTNIAKLYFLQVYPCPPQEYFDDRTLILTTDISLAIFCMTLAVFNTVPQGLYFAFVGAYHLLKVKSISLSATTKKMQLTFLYNASIQMAIPFVAILIPVSIFGLMLLLSTYSQLINNIIILTLSIHGLLSNISLICLHKPYRDHTIDLVFGENSRIKSISSVRTIVISDNQSPRN</sequence>
<accession>A0A9P1N6T1</accession>
<evidence type="ECO:0000313" key="4">
    <source>
        <dbReference type="Proteomes" id="UP001152747"/>
    </source>
</evidence>
<feature type="transmembrane region" description="Helical" evidence="2">
    <location>
        <begin position="416"/>
        <end position="444"/>
    </location>
</feature>
<dbReference type="Proteomes" id="UP001152747">
    <property type="component" value="Unassembled WGS sequence"/>
</dbReference>
<evidence type="ECO:0000256" key="2">
    <source>
        <dbReference type="SAM" id="Phobius"/>
    </source>
</evidence>
<feature type="transmembrane region" description="Helical" evidence="2">
    <location>
        <begin position="368"/>
        <end position="395"/>
    </location>
</feature>
<feature type="compositionally biased region" description="Basic residues" evidence="1">
    <location>
        <begin position="90"/>
        <end position="100"/>
    </location>
</feature>
<keyword evidence="4" id="KW-1185">Reference proteome</keyword>
<gene>
    <name evidence="3" type="ORF">CAMP_LOCUS15885</name>
</gene>
<proteinExistence type="predicted"/>
<keyword evidence="2" id="KW-0812">Transmembrane</keyword>
<evidence type="ECO:0000313" key="3">
    <source>
        <dbReference type="EMBL" id="CAI5453248.1"/>
    </source>
</evidence>
<protein>
    <submittedName>
        <fullName evidence="3">Uncharacterized protein</fullName>
    </submittedName>
</protein>
<dbReference type="OrthoDB" id="5862289at2759"/>
<organism evidence="3 4">
    <name type="scientific">Caenorhabditis angaria</name>
    <dbReference type="NCBI Taxonomy" id="860376"/>
    <lineage>
        <taxon>Eukaryota</taxon>
        <taxon>Metazoa</taxon>
        <taxon>Ecdysozoa</taxon>
        <taxon>Nematoda</taxon>
        <taxon>Chromadorea</taxon>
        <taxon>Rhabditida</taxon>
        <taxon>Rhabditina</taxon>
        <taxon>Rhabditomorpha</taxon>
        <taxon>Rhabditoidea</taxon>
        <taxon>Rhabditidae</taxon>
        <taxon>Peloderinae</taxon>
        <taxon>Caenorhabditis</taxon>
    </lineage>
</organism>
<dbReference type="AlphaFoldDB" id="A0A9P1N6T1"/>
<feature type="transmembrane region" description="Helical" evidence="2">
    <location>
        <begin position="314"/>
        <end position="333"/>
    </location>
</feature>
<name>A0A9P1N6T1_9PELO</name>
<dbReference type="InterPro" id="IPR019422">
    <property type="entry name" value="7TM_GPCR_serpentine_rcpt_Srh"/>
</dbReference>